<organism evidence="3 4">
    <name type="scientific">Meristemomyces frigidus</name>
    <dbReference type="NCBI Taxonomy" id="1508187"/>
    <lineage>
        <taxon>Eukaryota</taxon>
        <taxon>Fungi</taxon>
        <taxon>Dikarya</taxon>
        <taxon>Ascomycota</taxon>
        <taxon>Pezizomycotina</taxon>
        <taxon>Dothideomycetes</taxon>
        <taxon>Dothideomycetidae</taxon>
        <taxon>Mycosphaerellales</taxon>
        <taxon>Teratosphaeriaceae</taxon>
        <taxon>Meristemomyces</taxon>
    </lineage>
</organism>
<comment type="caution">
    <text evidence="3">The sequence shown here is derived from an EMBL/GenBank/DDBJ whole genome shotgun (WGS) entry which is preliminary data.</text>
</comment>
<dbReference type="Pfam" id="PF01425">
    <property type="entry name" value="Amidase"/>
    <property type="match status" value="1"/>
</dbReference>
<dbReference type="PANTHER" id="PTHR11895">
    <property type="entry name" value="TRANSAMIDASE"/>
    <property type="match status" value="1"/>
</dbReference>
<dbReference type="Gene3D" id="3.90.1300.10">
    <property type="entry name" value="Amidase signature (AS) domain"/>
    <property type="match status" value="1"/>
</dbReference>
<dbReference type="GO" id="GO:0003824">
    <property type="term" value="F:catalytic activity"/>
    <property type="evidence" value="ECO:0007669"/>
    <property type="project" value="InterPro"/>
</dbReference>
<reference evidence="3" key="1">
    <citation type="submission" date="2023-08" db="EMBL/GenBank/DDBJ databases">
        <title>Black Yeasts Isolated from many extreme environments.</title>
        <authorList>
            <person name="Coleine C."/>
            <person name="Stajich J.E."/>
            <person name="Selbmann L."/>
        </authorList>
    </citation>
    <scope>NUCLEOTIDE SEQUENCE</scope>
    <source>
        <strain evidence="3">CCFEE 5401</strain>
    </source>
</reference>
<evidence type="ECO:0000313" key="4">
    <source>
        <dbReference type="Proteomes" id="UP001310890"/>
    </source>
</evidence>
<dbReference type="AlphaFoldDB" id="A0AAN7TKW0"/>
<proteinExistence type="inferred from homology"/>
<dbReference type="InterPro" id="IPR000120">
    <property type="entry name" value="Amidase"/>
</dbReference>
<gene>
    <name evidence="3" type="ORF">LTR62_008394</name>
</gene>
<evidence type="ECO:0000313" key="3">
    <source>
        <dbReference type="EMBL" id="KAK5108364.1"/>
    </source>
</evidence>
<dbReference type="SUPFAM" id="SSF75304">
    <property type="entry name" value="Amidase signature (AS) enzymes"/>
    <property type="match status" value="1"/>
</dbReference>
<dbReference type="Proteomes" id="UP001310890">
    <property type="component" value="Unassembled WGS sequence"/>
</dbReference>
<sequence length="488" mass="52110">MLSANTPYQTISQVQEALRSGETTVAEITEQYLAAIDEFNGKLNAITRVNENALSEAKALDALEPSKRGPLHGVTILIKDQIETADIPTAFGSRACQSYLPERDATLARKLKDAGAIILGKTTMPDWAASWFSTSSLSGTTKNPHDLSREPGGSSSGSGAAVAAGLAIAAIGGDTGGSIRLPSSFCGLVGVRVTPGRISRDGMSSLVVTQDTPGPMTTNVADAAKLLDVIIGFDERDDYTAINAMVPASSSSTPFQHAIKQPRVAGRRLGVLKRAFGSHKGINEVLDRTITKLQDDGAEMVDVDVVDLEHYMEYTSLYAVRSKSDINTFLQSRKGLSHLKIENLQKEGTYHQALDLIDVLVKGPSDFTMSPHLGRRLGAQAEFQRIVASLFAKYKLDAIIYPTCQLLAPKTQDVLDMRWTCLNFPTNTVIASQLLFPAVSVPVGRSKDVDEDPSGPELPVGLEILGLPLGEEELMAVAAGVEAACSGK</sequence>
<dbReference type="PROSITE" id="PS00571">
    <property type="entry name" value="AMIDASES"/>
    <property type="match status" value="1"/>
</dbReference>
<evidence type="ECO:0000256" key="1">
    <source>
        <dbReference type="ARBA" id="ARBA00009199"/>
    </source>
</evidence>
<evidence type="ECO:0000259" key="2">
    <source>
        <dbReference type="Pfam" id="PF01425"/>
    </source>
</evidence>
<dbReference type="EMBL" id="JAVRRL010000088">
    <property type="protein sequence ID" value="KAK5108364.1"/>
    <property type="molecule type" value="Genomic_DNA"/>
</dbReference>
<name>A0AAN7TKW0_9PEZI</name>
<accession>A0AAN7TKW0</accession>
<comment type="similarity">
    <text evidence="1">Belongs to the amidase family.</text>
</comment>
<dbReference type="PANTHER" id="PTHR11895:SF7">
    <property type="entry name" value="GLUTAMYL-TRNA(GLN) AMIDOTRANSFERASE SUBUNIT A, MITOCHONDRIAL"/>
    <property type="match status" value="1"/>
</dbReference>
<dbReference type="InterPro" id="IPR020556">
    <property type="entry name" value="Amidase_CS"/>
</dbReference>
<protein>
    <recommendedName>
        <fullName evidence="2">Amidase domain-containing protein</fullName>
    </recommendedName>
</protein>
<dbReference type="InterPro" id="IPR036928">
    <property type="entry name" value="AS_sf"/>
</dbReference>
<dbReference type="InterPro" id="IPR023631">
    <property type="entry name" value="Amidase_dom"/>
</dbReference>
<feature type="domain" description="Amidase" evidence="2">
    <location>
        <begin position="27"/>
        <end position="474"/>
    </location>
</feature>